<proteinExistence type="predicted"/>
<dbReference type="Proteomes" id="UP000503540">
    <property type="component" value="Chromosome"/>
</dbReference>
<reference evidence="2 3" key="1">
    <citation type="journal article" date="2019" name="ACS Chem. Biol.">
        <title>Identification and Mobilization of a Cryptic Antibiotic Biosynthesis Gene Locus from a Human-Pathogenic Nocardia Isolate.</title>
        <authorList>
            <person name="Herisse M."/>
            <person name="Ishida K."/>
            <person name="Porter J.L."/>
            <person name="Howden B."/>
            <person name="Hertweck C."/>
            <person name="Stinear T.P."/>
            <person name="Pidot S.J."/>
        </authorList>
    </citation>
    <scope>NUCLEOTIDE SEQUENCE [LARGE SCALE GENOMIC DNA]</scope>
    <source>
        <strain evidence="2 3">AUSMDU00012717</strain>
    </source>
</reference>
<dbReference type="AlphaFoldDB" id="A0A6G9YML1"/>
<organism evidence="2 3">
    <name type="scientific">Nocardia arthritidis</name>
    <dbReference type="NCBI Taxonomy" id="228602"/>
    <lineage>
        <taxon>Bacteria</taxon>
        <taxon>Bacillati</taxon>
        <taxon>Actinomycetota</taxon>
        <taxon>Actinomycetes</taxon>
        <taxon>Mycobacteriales</taxon>
        <taxon>Nocardiaceae</taxon>
        <taxon>Nocardia</taxon>
    </lineage>
</organism>
<dbReference type="EMBL" id="CP046172">
    <property type="protein sequence ID" value="QIS14370.1"/>
    <property type="molecule type" value="Genomic_DNA"/>
</dbReference>
<evidence type="ECO:0000256" key="1">
    <source>
        <dbReference type="SAM" id="Phobius"/>
    </source>
</evidence>
<dbReference type="RefSeq" id="WP_167476791.1">
    <property type="nucleotide sequence ID" value="NZ_CP046172.1"/>
</dbReference>
<evidence type="ECO:0000313" key="3">
    <source>
        <dbReference type="Proteomes" id="UP000503540"/>
    </source>
</evidence>
<feature type="transmembrane region" description="Helical" evidence="1">
    <location>
        <begin position="25"/>
        <end position="43"/>
    </location>
</feature>
<keyword evidence="1" id="KW-0812">Transmembrane</keyword>
<feature type="transmembrane region" description="Helical" evidence="1">
    <location>
        <begin position="55"/>
        <end position="77"/>
    </location>
</feature>
<feature type="transmembrane region" description="Helical" evidence="1">
    <location>
        <begin position="173"/>
        <end position="190"/>
    </location>
</feature>
<sequence>MHATALSTPITAPARPSGRIDNRSAYIGFAFAYLFGHGAAALAKGADPLLALPGWLPTALLAIGLAVGTVRTMIAAGRAQRGASKPERLGANLLGLSWIVGFTALFAMITGLSAAVDAPALQGMLWPTGATLVVGLIYLAEGAARRNTLHYGLGSCLALIGGAAIFFGTPGLYWVLAIAGGTAYAVAAVLEGRRLGR</sequence>
<protein>
    <submittedName>
        <fullName evidence="2">ABC transporter permease</fullName>
    </submittedName>
</protein>
<evidence type="ECO:0000313" key="2">
    <source>
        <dbReference type="EMBL" id="QIS14370.1"/>
    </source>
</evidence>
<feature type="transmembrane region" description="Helical" evidence="1">
    <location>
        <begin position="148"/>
        <end position="167"/>
    </location>
</feature>
<name>A0A6G9YML1_9NOCA</name>
<accession>A0A6G9YML1</accession>
<keyword evidence="3" id="KW-1185">Reference proteome</keyword>
<feature type="transmembrane region" description="Helical" evidence="1">
    <location>
        <begin position="89"/>
        <end position="112"/>
    </location>
</feature>
<gene>
    <name evidence="2" type="ORF">F5544_32665</name>
</gene>
<dbReference type="KEGG" id="nah:F5544_32665"/>
<feature type="transmembrane region" description="Helical" evidence="1">
    <location>
        <begin position="124"/>
        <end position="141"/>
    </location>
</feature>
<keyword evidence="1" id="KW-1133">Transmembrane helix</keyword>
<keyword evidence="1" id="KW-0472">Membrane</keyword>